<sequence>MMTAVTVPTFSAARDRERITGVGLLRSEWRKLWTIRSLWVTLAAAFALTIGLCSYMIIDGTTLGGADAGHIPFGWTGIYPAGMLVLVVFGVLSVSTEYASGSIRTSLTTAPRRTGVMLAKAAVVTGISTILAFATTVLLYLLLQAMGTVPSAVGMSLFAPEMWWGVLGGTLMLPYGALFGVLLGWLLRNAAGAICLYFGLFQMGPQILPAFLPEPLSSITDYMPLAAINIMRSGGMSTEPYGAATAIIILLTWLTALGGLAWWRLKKFDG</sequence>
<organism evidence="2 3">
    <name type="scientific">Microbacterium galbinum</name>
    <dbReference type="NCBI Taxonomy" id="2851646"/>
    <lineage>
        <taxon>Bacteria</taxon>
        <taxon>Bacillati</taxon>
        <taxon>Actinomycetota</taxon>
        <taxon>Actinomycetes</taxon>
        <taxon>Micrococcales</taxon>
        <taxon>Microbacteriaceae</taxon>
        <taxon>Microbacterium</taxon>
    </lineage>
</organism>
<feature type="transmembrane region" description="Helical" evidence="1">
    <location>
        <begin position="121"/>
        <end position="143"/>
    </location>
</feature>
<name>A0ABY4ITV2_9MICO</name>
<keyword evidence="1" id="KW-1133">Transmembrane helix</keyword>
<feature type="transmembrane region" description="Helical" evidence="1">
    <location>
        <begin position="241"/>
        <end position="263"/>
    </location>
</feature>
<evidence type="ECO:0000313" key="2">
    <source>
        <dbReference type="EMBL" id="UPL14788.1"/>
    </source>
</evidence>
<dbReference type="Pfam" id="PF12730">
    <property type="entry name" value="ABC2_membrane_4"/>
    <property type="match status" value="1"/>
</dbReference>
<feature type="transmembrane region" description="Helical" evidence="1">
    <location>
        <begin position="163"/>
        <end position="187"/>
    </location>
</feature>
<accession>A0ABY4ITV2</accession>
<feature type="transmembrane region" description="Helical" evidence="1">
    <location>
        <begin position="194"/>
        <end position="212"/>
    </location>
</feature>
<proteinExistence type="predicted"/>
<keyword evidence="1" id="KW-0812">Transmembrane</keyword>
<dbReference type="Proteomes" id="UP000831963">
    <property type="component" value="Chromosome"/>
</dbReference>
<gene>
    <name evidence="2" type="ORF">KV396_09980</name>
</gene>
<feature type="transmembrane region" description="Helical" evidence="1">
    <location>
        <begin position="38"/>
        <end position="58"/>
    </location>
</feature>
<protein>
    <submittedName>
        <fullName evidence="2">ABC transporter permease</fullName>
    </submittedName>
</protein>
<evidence type="ECO:0000256" key="1">
    <source>
        <dbReference type="SAM" id="Phobius"/>
    </source>
</evidence>
<reference evidence="2 3" key="1">
    <citation type="submission" date="2021-06" db="EMBL/GenBank/DDBJ databases">
        <title>Genome-based taxonomic framework of Microbacterium strains isolated from marine environment, the description of four new species and reclassification of four preexisting species.</title>
        <authorList>
            <person name="Lee S.D."/>
            <person name="Kim S.-M."/>
            <person name="Byeon Y.-S."/>
            <person name="Yang H.L."/>
            <person name="Kim I.S."/>
        </authorList>
    </citation>
    <scope>NUCLEOTIDE SEQUENCE [LARGE SCALE GENOMIC DNA]</scope>
    <source>
        <strain evidence="2 3">SSW1-36</strain>
    </source>
</reference>
<dbReference type="PANTHER" id="PTHR37305:SF1">
    <property type="entry name" value="MEMBRANE PROTEIN"/>
    <property type="match status" value="1"/>
</dbReference>
<feature type="transmembrane region" description="Helical" evidence="1">
    <location>
        <begin position="78"/>
        <end position="100"/>
    </location>
</feature>
<dbReference type="EMBL" id="CP078077">
    <property type="protein sequence ID" value="UPL14788.1"/>
    <property type="molecule type" value="Genomic_DNA"/>
</dbReference>
<keyword evidence="3" id="KW-1185">Reference proteome</keyword>
<keyword evidence="1" id="KW-0472">Membrane</keyword>
<dbReference type="PANTHER" id="PTHR37305">
    <property type="entry name" value="INTEGRAL MEMBRANE PROTEIN-RELATED"/>
    <property type="match status" value="1"/>
</dbReference>
<dbReference type="RefSeq" id="WP_247955624.1">
    <property type="nucleotide sequence ID" value="NZ_CP078077.1"/>
</dbReference>
<evidence type="ECO:0000313" key="3">
    <source>
        <dbReference type="Proteomes" id="UP000831963"/>
    </source>
</evidence>